<dbReference type="GO" id="GO:0016740">
    <property type="term" value="F:transferase activity"/>
    <property type="evidence" value="ECO:0007669"/>
    <property type="project" value="UniProtKB-KW"/>
</dbReference>
<name>A0A1H9XIC9_9PSEU</name>
<sequence>MRLLVNFVYCHPLGHAIEALHYAHGYHVANPDARISVALNAATPVELASLCPFVEEVYPVPVDVFDGDATFDLSGLPRDFDHYVNDVRGFLPDQRAIFPGLGAYYDAAKAHFTGEFGIAGHNGPAYAAAQHLRLAVTPIPRAGHPRVALLPGGSADRSLYPSVRSWELIIAALTGRFPDAEFVLVGKLAADGRTATTYTAAELAAIRAAMPRSRSVVDAPLVEQLATVAACDVLVSPHSGFGMAALAVGTPWLTIAGNRWPEYYFTGVPFYSVLPDITRFPCYTTMGPDPDPVDDDGPRSPSMSYERVTGDLPEIVDGAAKLIERRWPYRDALVDHVSRMSIVGGVRWSIDDAHVLP</sequence>
<dbReference type="SUPFAM" id="SSF53756">
    <property type="entry name" value="UDP-Glycosyltransferase/glycogen phosphorylase"/>
    <property type="match status" value="1"/>
</dbReference>
<protein>
    <submittedName>
        <fullName evidence="1">ADP-heptose:LPS heptosyltransferase</fullName>
    </submittedName>
</protein>
<organism evidence="1 2">
    <name type="scientific">Actinokineospora terrae</name>
    <dbReference type="NCBI Taxonomy" id="155974"/>
    <lineage>
        <taxon>Bacteria</taxon>
        <taxon>Bacillati</taxon>
        <taxon>Actinomycetota</taxon>
        <taxon>Actinomycetes</taxon>
        <taxon>Pseudonocardiales</taxon>
        <taxon>Pseudonocardiaceae</taxon>
        <taxon>Actinokineospora</taxon>
    </lineage>
</organism>
<keyword evidence="2" id="KW-1185">Reference proteome</keyword>
<evidence type="ECO:0000313" key="1">
    <source>
        <dbReference type="EMBL" id="SES45892.1"/>
    </source>
</evidence>
<accession>A0A1H9XIC9</accession>
<keyword evidence="1" id="KW-0808">Transferase</keyword>
<proteinExistence type="predicted"/>
<gene>
    <name evidence="1" type="ORF">SAMN04487818_115172</name>
</gene>
<dbReference type="STRING" id="155974.SAMN04487818_115172"/>
<dbReference type="Gene3D" id="3.40.50.2000">
    <property type="entry name" value="Glycogen Phosphorylase B"/>
    <property type="match status" value="1"/>
</dbReference>
<dbReference type="AlphaFoldDB" id="A0A1H9XIC9"/>
<dbReference type="Proteomes" id="UP000199051">
    <property type="component" value="Unassembled WGS sequence"/>
</dbReference>
<dbReference type="EMBL" id="FOGI01000015">
    <property type="protein sequence ID" value="SES45892.1"/>
    <property type="molecule type" value="Genomic_DNA"/>
</dbReference>
<evidence type="ECO:0000313" key="2">
    <source>
        <dbReference type="Proteomes" id="UP000199051"/>
    </source>
</evidence>
<reference evidence="2" key="1">
    <citation type="submission" date="2016-10" db="EMBL/GenBank/DDBJ databases">
        <authorList>
            <person name="Varghese N."/>
            <person name="Submissions S."/>
        </authorList>
    </citation>
    <scope>NUCLEOTIDE SEQUENCE [LARGE SCALE GENOMIC DNA]</scope>
    <source>
        <strain evidence="2">DSM 44260</strain>
    </source>
</reference>